<comment type="subcellular location">
    <subcellularLocation>
        <location evidence="1">Cell membrane</location>
        <topology evidence="1">Multi-pass membrane protein</topology>
    </subcellularLocation>
</comment>
<gene>
    <name evidence="10" type="ORF">H1191_06895</name>
</gene>
<evidence type="ECO:0000256" key="4">
    <source>
        <dbReference type="ARBA" id="ARBA00022475"/>
    </source>
</evidence>
<keyword evidence="11" id="KW-1185">Reference proteome</keyword>
<feature type="transmembrane region" description="Helical" evidence="9">
    <location>
        <begin position="113"/>
        <end position="134"/>
    </location>
</feature>
<dbReference type="Proteomes" id="UP000535491">
    <property type="component" value="Unassembled WGS sequence"/>
</dbReference>
<dbReference type="PANTHER" id="PTHR38438">
    <property type="entry name" value="RIBOFLAVIN TRANSPORTER RIBU"/>
    <property type="match status" value="1"/>
</dbReference>
<keyword evidence="5 9" id="KW-0812">Transmembrane</keyword>
<dbReference type="PIRSF" id="PIRSF037778">
    <property type="entry name" value="UCP037778_transp_RibU"/>
    <property type="match status" value="1"/>
</dbReference>
<feature type="transmembrane region" description="Helical" evidence="9">
    <location>
        <begin position="44"/>
        <end position="64"/>
    </location>
</feature>
<dbReference type="PANTHER" id="PTHR38438:SF1">
    <property type="entry name" value="RIBOFLAVIN TRANSPORTER RIBU"/>
    <property type="match status" value="1"/>
</dbReference>
<dbReference type="Gene3D" id="1.10.1760.20">
    <property type="match status" value="1"/>
</dbReference>
<evidence type="ECO:0000313" key="11">
    <source>
        <dbReference type="Proteomes" id="UP000535491"/>
    </source>
</evidence>
<keyword evidence="3 8" id="KW-0813">Transport</keyword>
<keyword evidence="7 8" id="KW-0472">Membrane</keyword>
<accession>A0A7W2A7W5</accession>
<dbReference type="Pfam" id="PF12822">
    <property type="entry name" value="ECF_trnsprt"/>
    <property type="match status" value="1"/>
</dbReference>
<dbReference type="InterPro" id="IPR024529">
    <property type="entry name" value="ECF_trnsprt_substrate-spec"/>
</dbReference>
<evidence type="ECO:0000256" key="7">
    <source>
        <dbReference type="ARBA" id="ARBA00023136"/>
    </source>
</evidence>
<evidence type="ECO:0000256" key="9">
    <source>
        <dbReference type="SAM" id="Phobius"/>
    </source>
</evidence>
<evidence type="ECO:0000256" key="5">
    <source>
        <dbReference type="ARBA" id="ARBA00022692"/>
    </source>
</evidence>
<dbReference type="InterPro" id="IPR025720">
    <property type="entry name" value="RibU"/>
</dbReference>
<keyword evidence="4 8" id="KW-1003">Cell membrane</keyword>
<dbReference type="GO" id="GO:0032217">
    <property type="term" value="F:riboflavin transmembrane transporter activity"/>
    <property type="evidence" value="ECO:0007669"/>
    <property type="project" value="UniProtKB-UniRule"/>
</dbReference>
<organism evidence="10 11">
    <name type="scientific">Paenactinomyces guangxiensis</name>
    <dbReference type="NCBI Taxonomy" id="1490290"/>
    <lineage>
        <taxon>Bacteria</taxon>
        <taxon>Bacillati</taxon>
        <taxon>Bacillota</taxon>
        <taxon>Bacilli</taxon>
        <taxon>Bacillales</taxon>
        <taxon>Thermoactinomycetaceae</taxon>
        <taxon>Paenactinomyces</taxon>
    </lineage>
</organism>
<proteinExistence type="inferred from homology"/>
<protein>
    <recommendedName>
        <fullName evidence="8">Riboflavin transporter</fullName>
    </recommendedName>
</protein>
<dbReference type="RefSeq" id="WP_181751276.1">
    <property type="nucleotide sequence ID" value="NZ_JACEIQ010000005.1"/>
</dbReference>
<comment type="caution">
    <text evidence="10">The sequence shown here is derived from an EMBL/GenBank/DDBJ whole genome shotgun (WGS) entry which is preliminary data.</text>
</comment>
<feature type="transmembrane region" description="Helical" evidence="9">
    <location>
        <begin position="154"/>
        <end position="179"/>
    </location>
</feature>
<evidence type="ECO:0000256" key="2">
    <source>
        <dbReference type="ARBA" id="ARBA00005540"/>
    </source>
</evidence>
<reference evidence="10 11" key="1">
    <citation type="submission" date="2020-07" db="EMBL/GenBank/DDBJ databases">
        <authorList>
            <person name="Feng H."/>
        </authorList>
    </citation>
    <scope>NUCLEOTIDE SEQUENCE [LARGE SCALE GENOMIC DNA]</scope>
    <source>
        <strain evidence="11">s-10</strain>
    </source>
</reference>
<comment type="similarity">
    <text evidence="2 8">Belongs to the prokaryotic riboflavin transporter (P-RFT) (TC 2.A.87) family.</text>
</comment>
<dbReference type="EMBL" id="JACEIQ010000005">
    <property type="protein sequence ID" value="MBA4494030.1"/>
    <property type="molecule type" value="Genomic_DNA"/>
</dbReference>
<dbReference type="GO" id="GO:0005886">
    <property type="term" value="C:plasma membrane"/>
    <property type="evidence" value="ECO:0007669"/>
    <property type="project" value="UniProtKB-SubCell"/>
</dbReference>
<dbReference type="AlphaFoldDB" id="A0A7W2A7W5"/>
<name>A0A7W2A7W5_9BACL</name>
<evidence type="ECO:0000256" key="6">
    <source>
        <dbReference type="ARBA" id="ARBA00022989"/>
    </source>
</evidence>
<keyword evidence="6 9" id="KW-1133">Transmembrane helix</keyword>
<evidence type="ECO:0000256" key="8">
    <source>
        <dbReference type="PIRNR" id="PIRNR037778"/>
    </source>
</evidence>
<comment type="function">
    <text evidence="8">Probably a riboflavin-binding protein that interacts with the energy-coupling factor (ECF) ABC-transporter complex.</text>
</comment>
<evidence type="ECO:0000256" key="3">
    <source>
        <dbReference type="ARBA" id="ARBA00022448"/>
    </source>
</evidence>
<feature type="transmembrane region" description="Helical" evidence="9">
    <location>
        <begin position="84"/>
        <end position="101"/>
    </location>
</feature>
<evidence type="ECO:0000313" key="10">
    <source>
        <dbReference type="EMBL" id="MBA4494030.1"/>
    </source>
</evidence>
<evidence type="ECO:0000256" key="1">
    <source>
        <dbReference type="ARBA" id="ARBA00004651"/>
    </source>
</evidence>
<sequence length="192" mass="21215">MQHSHRLTKMAFLSLLSGCSFLMQKLEFPLPMFPVFLKIDFSDIPALIGGLIYGPLAGVLIEFLKNVLHFIFSGSETGAIPLGQMSNFLSGSIFVVVTVLISKKAGQLKGLIYGLGAATLLMAIVMTITNWYILFPAYSTLIHWTVTGSEKMVLVLYGVAPFNIVKGAIIATVFIPLYLKLKPYLNRHLVYR</sequence>